<feature type="compositionally biased region" description="Acidic residues" evidence="1">
    <location>
        <begin position="96"/>
        <end position="114"/>
    </location>
</feature>
<organism evidence="2 3">
    <name type="scientific">Fistulina hepatica ATCC 64428</name>
    <dbReference type="NCBI Taxonomy" id="1128425"/>
    <lineage>
        <taxon>Eukaryota</taxon>
        <taxon>Fungi</taxon>
        <taxon>Dikarya</taxon>
        <taxon>Basidiomycota</taxon>
        <taxon>Agaricomycotina</taxon>
        <taxon>Agaricomycetes</taxon>
        <taxon>Agaricomycetidae</taxon>
        <taxon>Agaricales</taxon>
        <taxon>Fistulinaceae</taxon>
        <taxon>Fistulina</taxon>
    </lineage>
</organism>
<sequence length="122" mass="13759">MVTYLVKLIDEFIPESCMPCFLHITNFVACQILTPFNIEPKKKADTVDNQISSDNNNEEDDNLQGLAIEKENNDDDDNIVALIDNGGADDDGKNDADDDEDNNMEGWVDEQDYLDDLKKSQL</sequence>
<gene>
    <name evidence="2" type="ORF">FISHEDRAFT_60353</name>
</gene>
<evidence type="ECO:0000313" key="3">
    <source>
        <dbReference type="Proteomes" id="UP000054144"/>
    </source>
</evidence>
<name>A0A0D7A7T6_9AGAR</name>
<keyword evidence="3" id="KW-1185">Reference proteome</keyword>
<dbReference type="Proteomes" id="UP000054144">
    <property type="component" value="Unassembled WGS sequence"/>
</dbReference>
<dbReference type="AlphaFoldDB" id="A0A0D7A7T6"/>
<reference evidence="2 3" key="1">
    <citation type="journal article" date="2015" name="Fungal Genet. Biol.">
        <title>Evolution of novel wood decay mechanisms in Agaricales revealed by the genome sequences of Fistulina hepatica and Cylindrobasidium torrendii.</title>
        <authorList>
            <person name="Floudas D."/>
            <person name="Held B.W."/>
            <person name="Riley R."/>
            <person name="Nagy L.G."/>
            <person name="Koehler G."/>
            <person name="Ransdell A.S."/>
            <person name="Younus H."/>
            <person name="Chow J."/>
            <person name="Chiniquy J."/>
            <person name="Lipzen A."/>
            <person name="Tritt A."/>
            <person name="Sun H."/>
            <person name="Haridas S."/>
            <person name="LaButti K."/>
            <person name="Ohm R.A."/>
            <person name="Kues U."/>
            <person name="Blanchette R.A."/>
            <person name="Grigoriev I.V."/>
            <person name="Minto R.E."/>
            <person name="Hibbett D.S."/>
        </authorList>
    </citation>
    <scope>NUCLEOTIDE SEQUENCE [LARGE SCALE GENOMIC DNA]</scope>
    <source>
        <strain evidence="2 3">ATCC 64428</strain>
    </source>
</reference>
<evidence type="ECO:0000313" key="2">
    <source>
        <dbReference type="EMBL" id="KIY46434.1"/>
    </source>
</evidence>
<protein>
    <submittedName>
        <fullName evidence="2">Uncharacterized protein</fullName>
    </submittedName>
</protein>
<proteinExistence type="predicted"/>
<evidence type="ECO:0000256" key="1">
    <source>
        <dbReference type="SAM" id="MobiDB-lite"/>
    </source>
</evidence>
<accession>A0A0D7A7T6</accession>
<dbReference type="EMBL" id="KN882032">
    <property type="protein sequence ID" value="KIY46434.1"/>
    <property type="molecule type" value="Genomic_DNA"/>
</dbReference>
<feature type="region of interest" description="Disordered" evidence="1">
    <location>
        <begin position="44"/>
        <end position="122"/>
    </location>
</feature>